<dbReference type="OrthoDB" id="5334391at2759"/>
<organism evidence="2 3">
    <name type="scientific">Lachnellula occidentalis</name>
    <dbReference type="NCBI Taxonomy" id="215460"/>
    <lineage>
        <taxon>Eukaryota</taxon>
        <taxon>Fungi</taxon>
        <taxon>Dikarya</taxon>
        <taxon>Ascomycota</taxon>
        <taxon>Pezizomycotina</taxon>
        <taxon>Leotiomycetes</taxon>
        <taxon>Helotiales</taxon>
        <taxon>Lachnaceae</taxon>
        <taxon>Lachnellula</taxon>
    </lineage>
</organism>
<dbReference type="Pfam" id="PF00646">
    <property type="entry name" value="F-box"/>
    <property type="match status" value="1"/>
</dbReference>
<dbReference type="InterPro" id="IPR036047">
    <property type="entry name" value="F-box-like_dom_sf"/>
</dbReference>
<gene>
    <name evidence="2" type="ORF">LOCC1_G005399</name>
</gene>
<dbReference type="EMBL" id="QGMI01000826">
    <property type="protein sequence ID" value="TVY36474.1"/>
    <property type="molecule type" value="Genomic_DNA"/>
</dbReference>
<dbReference type="InterPro" id="IPR001810">
    <property type="entry name" value="F-box_dom"/>
</dbReference>
<comment type="caution">
    <text evidence="2">The sequence shown here is derived from an EMBL/GenBank/DDBJ whole genome shotgun (WGS) entry which is preliminary data.</text>
</comment>
<dbReference type="PROSITE" id="PS50181">
    <property type="entry name" value="FBOX"/>
    <property type="match status" value="1"/>
</dbReference>
<dbReference type="AlphaFoldDB" id="A0A8H8UAD9"/>
<name>A0A8H8UAD9_9HELO</name>
<feature type="domain" description="F-box" evidence="1">
    <location>
        <begin position="1"/>
        <end position="47"/>
    </location>
</feature>
<dbReference type="SMART" id="SM00256">
    <property type="entry name" value="FBOX"/>
    <property type="match status" value="1"/>
</dbReference>
<keyword evidence="3" id="KW-1185">Reference proteome</keyword>
<dbReference type="Gene3D" id="1.20.1280.50">
    <property type="match status" value="1"/>
</dbReference>
<dbReference type="Proteomes" id="UP000443090">
    <property type="component" value="Unassembled WGS sequence"/>
</dbReference>
<dbReference type="CDD" id="cd09917">
    <property type="entry name" value="F-box_SF"/>
    <property type="match status" value="1"/>
</dbReference>
<sequence length="515" mass="59843">MNITAFPNDIFLLIVANLSPTDLILCRRVSKQFQAAFSESDLNYHLLKSHYPRVRELRGAGLKETNWSEAFKRAASRYHHLKSGRPQSIEKFPLAKSLVVPSWARSYPVAPWQRHLQFEEKTAPFHYPDPLWTYDAGLLIFPNAKEQKYTVYDLSTGWMAGADIDPETKIVRRLRLKEKVLIVEWCEPVAFHQLNENELVHRHFATAYDIVRDRQHAPWRAVFRYVSSIPNRTQVEHIRNEWKIHFLGMPLNSRDRFFSVHTENHYAMYLWQPNRSVWGEDDPIESLAIWDISKHSSYHPSEDPTGKAKPSEDLEGPRVLRRFSFSDLGFYRLRQRSSPVLRGLELDENNVYFIQEDHRWIVGSQASHVHPRLHKVKTTGIPFSAAGPFWEDECGADGDVNLSFCERGSDMRAPNIAPCWRHEEFPYLTITEAMDTEAGVTFSARHCFMLETISINVKPKVQMTGPGYEISLRDDLYQQLLAKGTIRGDERWLLGENTKDEVVILHFDRAVRDTI</sequence>
<accession>A0A8H8UAD9</accession>
<evidence type="ECO:0000313" key="2">
    <source>
        <dbReference type="EMBL" id="TVY36474.1"/>
    </source>
</evidence>
<evidence type="ECO:0000259" key="1">
    <source>
        <dbReference type="PROSITE" id="PS50181"/>
    </source>
</evidence>
<protein>
    <recommendedName>
        <fullName evidence="1">F-box domain-containing protein</fullName>
    </recommendedName>
</protein>
<dbReference type="SUPFAM" id="SSF81383">
    <property type="entry name" value="F-box domain"/>
    <property type="match status" value="1"/>
</dbReference>
<reference evidence="2 3" key="1">
    <citation type="submission" date="2018-05" db="EMBL/GenBank/DDBJ databases">
        <title>Genome sequencing and assembly of the regulated plant pathogen Lachnellula willkommii and related sister species for the development of diagnostic species identification markers.</title>
        <authorList>
            <person name="Giroux E."/>
            <person name="Bilodeau G."/>
        </authorList>
    </citation>
    <scope>NUCLEOTIDE SEQUENCE [LARGE SCALE GENOMIC DNA]</scope>
    <source>
        <strain evidence="2 3">CBS 160.35</strain>
    </source>
</reference>
<proteinExistence type="predicted"/>
<evidence type="ECO:0000313" key="3">
    <source>
        <dbReference type="Proteomes" id="UP000443090"/>
    </source>
</evidence>